<dbReference type="RefSeq" id="XP_018005057.1">
    <property type="nucleotide sequence ID" value="XM_018142644.1"/>
</dbReference>
<feature type="region of interest" description="Disordered" evidence="1">
    <location>
        <begin position="1"/>
        <end position="48"/>
    </location>
</feature>
<dbReference type="EMBL" id="LFJN01000002">
    <property type="protein sequence ID" value="KPI45094.1"/>
    <property type="molecule type" value="Genomic_DNA"/>
</dbReference>
<dbReference type="AlphaFoldDB" id="A0A0N1P1F5"/>
<dbReference type="OrthoDB" id="2120038at2759"/>
<feature type="compositionally biased region" description="Basic and acidic residues" evidence="1">
    <location>
        <begin position="164"/>
        <end position="174"/>
    </location>
</feature>
<dbReference type="PANTHER" id="PTHR42100:SF1">
    <property type="entry name" value="OXIDOREDUCTASE 178 KDA SUBUNIT, PUTATIVE (AFU_ORTHOLOGUE AFUA_8G04320)-RELATED"/>
    <property type="match status" value="1"/>
</dbReference>
<evidence type="ECO:0000313" key="3">
    <source>
        <dbReference type="Proteomes" id="UP000038010"/>
    </source>
</evidence>
<comment type="caution">
    <text evidence="2">The sequence shown here is derived from an EMBL/GenBank/DDBJ whole genome shotgun (WGS) entry which is preliminary data.</text>
</comment>
<evidence type="ECO:0000313" key="2">
    <source>
        <dbReference type="EMBL" id="KPI45094.1"/>
    </source>
</evidence>
<proteinExistence type="predicted"/>
<feature type="region of interest" description="Disordered" evidence="1">
    <location>
        <begin position="164"/>
        <end position="193"/>
    </location>
</feature>
<dbReference type="VEuPathDB" id="FungiDB:AB675_2654"/>
<protein>
    <submittedName>
        <fullName evidence="2">Uncharacterized protein</fullName>
    </submittedName>
</protein>
<sequence>MSAASRGARALARSLRQPTRVQTRRYASHGDSHGHGGSSGSAYDAPSGATGSESFGPGFYVAVAAIPLFYISYQLASDPGNFMDKFVSGFSTQEVKRDNDRNNVHAAMLQQLIDDKFILKTTPRGEGGPPIRFIEGLNGGSQLNVSASAGATDLSALIKHQLEEREKREQERMSEQNTKYASRGGIAESTGVV</sequence>
<dbReference type="GO" id="GO:0005739">
    <property type="term" value="C:mitochondrion"/>
    <property type="evidence" value="ECO:0007669"/>
    <property type="project" value="InterPro"/>
</dbReference>
<keyword evidence="3" id="KW-1185">Reference proteome</keyword>
<evidence type="ECO:0000256" key="1">
    <source>
        <dbReference type="SAM" id="MobiDB-lite"/>
    </source>
</evidence>
<dbReference type="PANTHER" id="PTHR42100">
    <property type="entry name" value="OXIDOREDUCTASE 178 KDA SUBUNIT, PUTATIVE (AFU_ORTHOLOGUE AFUA_8G04320)-RELATED"/>
    <property type="match status" value="1"/>
</dbReference>
<dbReference type="GeneID" id="28734524"/>
<name>A0A0N1P1F5_9EURO</name>
<dbReference type="Proteomes" id="UP000038010">
    <property type="component" value="Unassembled WGS sequence"/>
</dbReference>
<dbReference type="STRING" id="1664694.A0A0N1P1F5"/>
<feature type="compositionally biased region" description="Low complexity" evidence="1">
    <location>
        <begin position="1"/>
        <end position="16"/>
    </location>
</feature>
<reference evidence="2 3" key="1">
    <citation type="submission" date="2015-06" db="EMBL/GenBank/DDBJ databases">
        <title>Draft genome of the ant-associated black yeast Phialophora attae CBS 131958.</title>
        <authorList>
            <person name="Moreno L.F."/>
            <person name="Stielow B.J."/>
            <person name="de Hoog S."/>
            <person name="Vicente V.A."/>
            <person name="Weiss V.A."/>
            <person name="de Vries M."/>
            <person name="Cruz L.M."/>
            <person name="Souza E.M."/>
        </authorList>
    </citation>
    <scope>NUCLEOTIDE SEQUENCE [LARGE SCALE GENOMIC DNA]</scope>
    <source>
        <strain evidence="2 3">CBS 131958</strain>
    </source>
</reference>
<gene>
    <name evidence="2" type="ORF">AB675_2654</name>
</gene>
<dbReference type="InterPro" id="IPR034444">
    <property type="entry name" value="Nuo17.8"/>
</dbReference>
<organism evidence="2 3">
    <name type="scientific">Cyphellophora attinorum</name>
    <dbReference type="NCBI Taxonomy" id="1664694"/>
    <lineage>
        <taxon>Eukaryota</taxon>
        <taxon>Fungi</taxon>
        <taxon>Dikarya</taxon>
        <taxon>Ascomycota</taxon>
        <taxon>Pezizomycotina</taxon>
        <taxon>Eurotiomycetes</taxon>
        <taxon>Chaetothyriomycetidae</taxon>
        <taxon>Chaetothyriales</taxon>
        <taxon>Cyphellophoraceae</taxon>
        <taxon>Cyphellophora</taxon>
    </lineage>
</organism>
<accession>A0A0N1P1F5</accession>